<dbReference type="Proteomes" id="UP000663992">
    <property type="component" value="Unassembled WGS sequence"/>
</dbReference>
<reference evidence="1 2" key="1">
    <citation type="submission" date="2021-03" db="EMBL/GenBank/DDBJ databases">
        <title>novel species isolated from a fishpond in China.</title>
        <authorList>
            <person name="Lu H."/>
            <person name="Cai Z."/>
        </authorList>
    </citation>
    <scope>NUCLEOTIDE SEQUENCE [LARGE SCALE GENOMIC DNA]</scope>
    <source>
        <strain evidence="1 2">Y57</strain>
    </source>
</reference>
<protein>
    <recommendedName>
        <fullName evidence="3">Lipoprotein</fullName>
    </recommendedName>
</protein>
<name>A0ABS3D0A8_9ALTE</name>
<keyword evidence="2" id="KW-1185">Reference proteome</keyword>
<accession>A0ABS3D0A8</accession>
<proteinExistence type="predicted"/>
<gene>
    <name evidence="1" type="ORF">J0A65_23335</name>
</gene>
<evidence type="ECO:0000313" key="2">
    <source>
        <dbReference type="Proteomes" id="UP000663992"/>
    </source>
</evidence>
<comment type="caution">
    <text evidence="1">The sequence shown here is derived from an EMBL/GenBank/DDBJ whole genome shotgun (WGS) entry which is preliminary data.</text>
</comment>
<dbReference type="EMBL" id="JAFKCS010000204">
    <property type="protein sequence ID" value="MBN7822816.1"/>
    <property type="molecule type" value="Genomic_DNA"/>
</dbReference>
<evidence type="ECO:0008006" key="3">
    <source>
        <dbReference type="Google" id="ProtNLM"/>
    </source>
</evidence>
<organism evidence="1 2">
    <name type="scientific">Bowmanella yangjiangensis</name>
    <dbReference type="NCBI Taxonomy" id="2811230"/>
    <lineage>
        <taxon>Bacteria</taxon>
        <taxon>Pseudomonadati</taxon>
        <taxon>Pseudomonadota</taxon>
        <taxon>Gammaproteobacteria</taxon>
        <taxon>Alteromonadales</taxon>
        <taxon>Alteromonadaceae</taxon>
        <taxon>Bowmanella</taxon>
    </lineage>
</organism>
<dbReference type="PROSITE" id="PS51257">
    <property type="entry name" value="PROKAR_LIPOPROTEIN"/>
    <property type="match status" value="1"/>
</dbReference>
<sequence>MNFRILLISILLLFGCSEETERSAFLMPDVAWSFREGSYENQKLFVEAVYQYNDELDSPIPEFYFQTSLPVSRVSVSYGYWVEKDDDWAEFREVVTIDSESGMLSLGELLFKLHEAVRLNLADQDRSYFEGLEFTSSGSTDQEYSFKLVLGS</sequence>
<dbReference type="RefSeq" id="WP_206596678.1">
    <property type="nucleotide sequence ID" value="NZ_JAFKCS010000204.1"/>
</dbReference>
<evidence type="ECO:0000313" key="1">
    <source>
        <dbReference type="EMBL" id="MBN7822816.1"/>
    </source>
</evidence>